<evidence type="ECO:0000256" key="3">
    <source>
        <dbReference type="ARBA" id="ARBA00022598"/>
    </source>
</evidence>
<dbReference type="Proteomes" id="UP000464954">
    <property type="component" value="Chromosome"/>
</dbReference>
<dbReference type="NCBIfam" id="TIGR02433">
    <property type="entry name" value="lysidine_TilS_C"/>
    <property type="match status" value="1"/>
</dbReference>
<dbReference type="InterPro" id="IPR012094">
    <property type="entry name" value="tRNA_Ile_lys_synt"/>
</dbReference>
<keyword evidence="6 8" id="KW-0067">ATP-binding</keyword>
<protein>
    <recommendedName>
        <fullName evidence="8">tRNA(Ile)-lysidine synthase</fullName>
        <ecNumber evidence="8">6.3.4.19</ecNumber>
    </recommendedName>
    <alternativeName>
        <fullName evidence="8">tRNA(Ile)-2-lysyl-cytidine synthase</fullName>
    </alternativeName>
    <alternativeName>
        <fullName evidence="8">tRNA(Ile)-lysidine synthetase</fullName>
    </alternativeName>
</protein>
<dbReference type="SUPFAM" id="SSF52402">
    <property type="entry name" value="Adenine nucleotide alpha hydrolases-like"/>
    <property type="match status" value="1"/>
</dbReference>
<evidence type="ECO:0000256" key="2">
    <source>
        <dbReference type="ARBA" id="ARBA00022490"/>
    </source>
</evidence>
<feature type="domain" description="Lysidine-tRNA(Ile) synthetase C-terminal" evidence="9">
    <location>
        <begin position="385"/>
        <end position="457"/>
    </location>
</feature>
<dbReference type="EC" id="6.3.4.19" evidence="8"/>
<gene>
    <name evidence="8 10" type="primary">tilS</name>
    <name evidence="10" type="ORF">GT409_08510</name>
</gene>
<organism evidence="10 11">
    <name type="scientific">Tichowtungia aerotolerans</name>
    <dbReference type="NCBI Taxonomy" id="2697043"/>
    <lineage>
        <taxon>Bacteria</taxon>
        <taxon>Pseudomonadati</taxon>
        <taxon>Kiritimatiellota</taxon>
        <taxon>Tichowtungiia</taxon>
        <taxon>Tichowtungiales</taxon>
        <taxon>Tichowtungiaceae</taxon>
        <taxon>Tichowtungia</taxon>
    </lineage>
</organism>
<dbReference type="GO" id="GO:0005524">
    <property type="term" value="F:ATP binding"/>
    <property type="evidence" value="ECO:0007669"/>
    <property type="project" value="UniProtKB-UniRule"/>
</dbReference>
<keyword evidence="11" id="KW-1185">Reference proteome</keyword>
<evidence type="ECO:0000313" key="11">
    <source>
        <dbReference type="Proteomes" id="UP000464954"/>
    </source>
</evidence>
<comment type="domain">
    <text evidence="8">The N-terminal region contains the highly conserved SGGXDS motif, predicted to be a P-loop motif involved in ATP binding.</text>
</comment>
<sequence length="473" mass="52625">MNLIEKVKAAIERENLIPEGTRVIVGVSGGADSVALLHILHRLGFNIIAAHLNHGIRGSEADADEQFVKDLCAKLNVECITQKIDVPALAQEKGISLEMAAREARHEFFRSQVEGQKSKGVVALAHHADDQLETFFLRAARGTGLTGLGGMRSFQCLENTDAASTSCHVVGQASLYSESLCLSDKQPQNIRSLQEARPTIQLMLIRPMLGIRKNEIFQWLETNKGAGSACFQWLENEEFEWREDASNSDETIPRNLVRHQILPTLGKINARAAENILRTMEILRDEEDHPETAAVRRAARDRLIEFGVNPTFDAVEQFIEFSQKTDGTSFLDLEGVRLINEYGTLRVSTEDFSTLGKIRMEEGVGILRGKWEASVSLEQIAGREVTVRTPRPGDRMNPYGMDGSKKLQDIFTDLKIPLAQRANWPVVECGGEIIWLPGYRIARGWELVSDDEPALYLFFGNAGGNSNVVSLTR</sequence>
<keyword evidence="5 8" id="KW-0547">Nucleotide-binding</keyword>
<keyword evidence="4 8" id="KW-0819">tRNA processing</keyword>
<comment type="catalytic activity">
    <reaction evidence="7 8">
        <text>cytidine(34) in tRNA(Ile2) + L-lysine + ATP = lysidine(34) in tRNA(Ile2) + AMP + diphosphate + H(+)</text>
        <dbReference type="Rhea" id="RHEA:43744"/>
        <dbReference type="Rhea" id="RHEA-COMP:10625"/>
        <dbReference type="Rhea" id="RHEA-COMP:10670"/>
        <dbReference type="ChEBI" id="CHEBI:15378"/>
        <dbReference type="ChEBI" id="CHEBI:30616"/>
        <dbReference type="ChEBI" id="CHEBI:32551"/>
        <dbReference type="ChEBI" id="CHEBI:33019"/>
        <dbReference type="ChEBI" id="CHEBI:82748"/>
        <dbReference type="ChEBI" id="CHEBI:83665"/>
        <dbReference type="ChEBI" id="CHEBI:456215"/>
        <dbReference type="EC" id="6.3.4.19"/>
    </reaction>
</comment>
<reference evidence="10 11" key="1">
    <citation type="submission" date="2020-01" db="EMBL/GenBank/DDBJ databases">
        <title>Ponticoccus aerotolerans gen. nov., sp. nov., an anaerobic bacterium and proposal of Ponticoccusceae fam. nov., Ponticoccusles ord. nov. and Ponticoccuse classis nov. in the phylum Kiritimatiellaeota.</title>
        <authorList>
            <person name="Zhou L.Y."/>
            <person name="Du Z.J."/>
        </authorList>
    </citation>
    <scope>NUCLEOTIDE SEQUENCE [LARGE SCALE GENOMIC DNA]</scope>
    <source>
        <strain evidence="10 11">S-5007</strain>
    </source>
</reference>
<dbReference type="EMBL" id="CP047593">
    <property type="protein sequence ID" value="QHI69494.1"/>
    <property type="molecule type" value="Genomic_DNA"/>
</dbReference>
<feature type="binding site" evidence="8">
    <location>
        <begin position="28"/>
        <end position="33"/>
    </location>
    <ligand>
        <name>ATP</name>
        <dbReference type="ChEBI" id="CHEBI:30616"/>
    </ligand>
</feature>
<evidence type="ECO:0000256" key="8">
    <source>
        <dbReference type="HAMAP-Rule" id="MF_01161"/>
    </source>
</evidence>
<dbReference type="Pfam" id="PF11734">
    <property type="entry name" value="TilS_C"/>
    <property type="match status" value="1"/>
</dbReference>
<dbReference type="GO" id="GO:0006400">
    <property type="term" value="P:tRNA modification"/>
    <property type="evidence" value="ECO:0007669"/>
    <property type="project" value="UniProtKB-UniRule"/>
</dbReference>
<evidence type="ECO:0000259" key="9">
    <source>
        <dbReference type="SMART" id="SM00977"/>
    </source>
</evidence>
<proteinExistence type="inferred from homology"/>
<dbReference type="RefSeq" id="WP_160628676.1">
    <property type="nucleotide sequence ID" value="NZ_CP047593.1"/>
</dbReference>
<keyword evidence="3 8" id="KW-0436">Ligase</keyword>
<dbReference type="SMART" id="SM00977">
    <property type="entry name" value="TilS_C"/>
    <property type="match status" value="1"/>
</dbReference>
<dbReference type="HAMAP" id="MF_01161">
    <property type="entry name" value="tRNA_Ile_lys_synt"/>
    <property type="match status" value="1"/>
</dbReference>
<dbReference type="SUPFAM" id="SSF56037">
    <property type="entry name" value="PheT/TilS domain"/>
    <property type="match status" value="1"/>
</dbReference>
<dbReference type="InterPro" id="IPR011063">
    <property type="entry name" value="TilS/TtcA_N"/>
</dbReference>
<evidence type="ECO:0000256" key="1">
    <source>
        <dbReference type="ARBA" id="ARBA00004496"/>
    </source>
</evidence>
<evidence type="ECO:0000256" key="7">
    <source>
        <dbReference type="ARBA" id="ARBA00048539"/>
    </source>
</evidence>
<dbReference type="NCBIfam" id="TIGR02432">
    <property type="entry name" value="lysidine_TilS_N"/>
    <property type="match status" value="1"/>
</dbReference>
<name>A0A6P1MAB3_9BACT</name>
<dbReference type="PANTHER" id="PTHR43033">
    <property type="entry name" value="TRNA(ILE)-LYSIDINE SYNTHASE-RELATED"/>
    <property type="match status" value="1"/>
</dbReference>
<evidence type="ECO:0000256" key="4">
    <source>
        <dbReference type="ARBA" id="ARBA00022694"/>
    </source>
</evidence>
<dbReference type="InterPro" id="IPR014729">
    <property type="entry name" value="Rossmann-like_a/b/a_fold"/>
</dbReference>
<dbReference type="KEGG" id="taer:GT409_08510"/>
<accession>A0A6P1MAB3</accession>
<dbReference type="InterPro" id="IPR012795">
    <property type="entry name" value="tRNA_Ile_lys_synt_N"/>
</dbReference>
<evidence type="ECO:0000256" key="5">
    <source>
        <dbReference type="ARBA" id="ARBA00022741"/>
    </source>
</evidence>
<dbReference type="Gene3D" id="3.40.50.620">
    <property type="entry name" value="HUPs"/>
    <property type="match status" value="1"/>
</dbReference>
<dbReference type="GO" id="GO:0032267">
    <property type="term" value="F:tRNA(Ile)-lysidine synthase activity"/>
    <property type="evidence" value="ECO:0007669"/>
    <property type="project" value="UniProtKB-EC"/>
</dbReference>
<dbReference type="GO" id="GO:0005737">
    <property type="term" value="C:cytoplasm"/>
    <property type="evidence" value="ECO:0007669"/>
    <property type="project" value="UniProtKB-SubCell"/>
</dbReference>
<dbReference type="Pfam" id="PF01171">
    <property type="entry name" value="ATP_bind_3"/>
    <property type="match status" value="1"/>
</dbReference>
<comment type="similarity">
    <text evidence="8">Belongs to the tRNA(Ile)-lysidine synthase family.</text>
</comment>
<evidence type="ECO:0000256" key="6">
    <source>
        <dbReference type="ARBA" id="ARBA00022840"/>
    </source>
</evidence>
<evidence type="ECO:0000313" key="10">
    <source>
        <dbReference type="EMBL" id="QHI69494.1"/>
    </source>
</evidence>
<keyword evidence="2 8" id="KW-0963">Cytoplasm</keyword>
<comment type="subcellular location">
    <subcellularLocation>
        <location evidence="1 8">Cytoplasm</location>
    </subcellularLocation>
</comment>
<comment type="function">
    <text evidence="8">Ligates lysine onto the cytidine present at position 34 of the AUA codon-specific tRNA(Ile) that contains the anticodon CAU, in an ATP-dependent manner. Cytidine is converted to lysidine, thus changing the amino acid specificity of the tRNA from methionine to isoleucine.</text>
</comment>
<dbReference type="AlphaFoldDB" id="A0A6P1MAB3"/>
<dbReference type="InterPro" id="IPR012796">
    <property type="entry name" value="Lysidine-tRNA-synth_C"/>
</dbReference>
<dbReference type="PANTHER" id="PTHR43033:SF1">
    <property type="entry name" value="TRNA(ILE)-LYSIDINE SYNTHASE-RELATED"/>
    <property type="match status" value="1"/>
</dbReference>
<dbReference type="CDD" id="cd01992">
    <property type="entry name" value="TilS_N"/>
    <property type="match status" value="1"/>
</dbReference>